<feature type="domain" description="DnaT DNA-binding" evidence="2">
    <location>
        <begin position="313"/>
        <end position="377"/>
    </location>
</feature>
<feature type="domain" description="DnaT DNA-binding" evidence="2">
    <location>
        <begin position="168"/>
        <end position="231"/>
    </location>
</feature>
<feature type="compositionally biased region" description="Polar residues" evidence="1">
    <location>
        <begin position="378"/>
        <end position="391"/>
    </location>
</feature>
<dbReference type="InterPro" id="IPR040480">
    <property type="entry name" value="DnaT_DNA_bind"/>
</dbReference>
<comment type="caution">
    <text evidence="3">The sequence shown here is derived from an EMBL/GenBank/DDBJ whole genome shotgun (WGS) entry which is preliminary data.</text>
</comment>
<dbReference type="Proteomes" id="UP000051547">
    <property type="component" value="Unassembled WGS sequence"/>
</dbReference>
<feature type="compositionally biased region" description="Basic and acidic residues" evidence="1">
    <location>
        <begin position="409"/>
        <end position="421"/>
    </location>
</feature>
<organism evidence="3 4">
    <name type="scientific">OM182 bacterium BACL3 MAG-120920-bin41</name>
    <dbReference type="NCBI Taxonomy" id="1655580"/>
    <lineage>
        <taxon>Bacteria</taxon>
        <taxon>Pseudomonadati</taxon>
        <taxon>Pseudomonadota</taxon>
        <taxon>Gammaproteobacteria</taxon>
        <taxon>OMG group</taxon>
        <taxon>OM182 clade</taxon>
    </lineage>
</organism>
<reference evidence="3 4" key="1">
    <citation type="submission" date="2015-10" db="EMBL/GenBank/DDBJ databases">
        <title>Metagenome-Assembled Genomes uncover a global brackish microbiome.</title>
        <authorList>
            <person name="Hugerth L.W."/>
            <person name="Larsson J."/>
            <person name="Alneberg J."/>
            <person name="Lindh M.V."/>
            <person name="Legrand C."/>
            <person name="Pinhassi J."/>
            <person name="Andersson A.F."/>
        </authorList>
    </citation>
    <scope>NUCLEOTIDE SEQUENCE [LARGE SCALE GENOMIC DNA]</scope>
    <source>
        <strain evidence="3">BACL4 MAG-120920-bin41</strain>
    </source>
</reference>
<dbReference type="AlphaFoldDB" id="A0A0R2T7V4"/>
<name>A0A0R2T7V4_9GAMM</name>
<evidence type="ECO:0000259" key="2">
    <source>
        <dbReference type="Pfam" id="PF17948"/>
    </source>
</evidence>
<protein>
    <recommendedName>
        <fullName evidence="2">DnaT DNA-binding domain-containing protein</fullName>
    </recommendedName>
</protein>
<accession>A0A0R2T7V4</accession>
<dbReference type="EMBL" id="LIBE01000211">
    <property type="protein sequence ID" value="KRO83108.1"/>
    <property type="molecule type" value="Genomic_DNA"/>
</dbReference>
<dbReference type="Gene3D" id="1.10.8.1180">
    <property type="match status" value="3"/>
</dbReference>
<feature type="domain" description="DnaT DNA-binding" evidence="2">
    <location>
        <begin position="240"/>
        <end position="303"/>
    </location>
</feature>
<dbReference type="Pfam" id="PF17948">
    <property type="entry name" value="DnaT"/>
    <property type="match status" value="3"/>
</dbReference>
<feature type="region of interest" description="Disordered" evidence="1">
    <location>
        <begin position="377"/>
        <end position="421"/>
    </location>
</feature>
<evidence type="ECO:0000313" key="3">
    <source>
        <dbReference type="EMBL" id="KRO83108.1"/>
    </source>
</evidence>
<proteinExistence type="predicted"/>
<evidence type="ECO:0000256" key="1">
    <source>
        <dbReference type="SAM" id="MobiDB-lite"/>
    </source>
</evidence>
<evidence type="ECO:0000313" key="4">
    <source>
        <dbReference type="Proteomes" id="UP000051547"/>
    </source>
</evidence>
<sequence>MNSTLIPERPLLISPTLAATIGLEETVMLHVLGELIAMRHVLAARGAEHEKWVELDADQLQSVLPFWAPIDIRRIQSNLRELGLLKVSEGASHLAQRFEIDDGVMATQNPRQQPAAVPVAAQAFVGDNDAASTEMAAPRQGLPVYGSSANTHAASAQQRQTNGAATLIPANWQPEATWIKQCQQHNIPENFLRDALPEFVQYWRDRGQARFSWGNAFYKHVLKLWREEQTRRGAFEQVSEMSAAWRPSSPALSILHNADVNPHFIEDAIPEFVLYWEERGASSGPWNTRFIEHVRRQWARCSAMQGFDDTPRPIAANWTPSADFYETLQLAEIDAEFANARVAEFVLYWRDSQQAKASWNTTFLQFVKAEWARKLQRDAQQPSRGMSTRGGQNAEDRRDGSAGTSSVAERLRQLDDRSWAS</sequence>
<gene>
    <name evidence="3" type="ORF">ABR72_01365</name>
</gene>